<sequence>MPGPAIYVVVAVSTVVAAVAFKQFVYDPHLRPKLEAWKENMAEQRRARAQRRRQSAAPVPNSAHQSGPDSSGDDGDALLVYGEQSSSRRRPSLGSEYSSSPIELEQLVSREVDQWRSNVDMSRDQSGLRLRHRRVSDTGTTTSTVNFMDDHIHDPISVQPIEPISSQRTPDIIFEQPQSPLLHPQLPPSPPSTVRSIQALAIPLNERSLSSPFELGSVSASPMSTATTTWQTANAFTTPSVTIRSISDSHRTPSSRASSPDSDLLASSLFTGMSDYHTPPAGSPSLSSPRGAVSPTLSSPRISVDVLSARTSPSPYSSRAASPPVGAHSPGVLLSPPYAHSDFGVLSEDDGVFALPSHASSDLDTDEDASDLASVPGSEASSWADIEPHTAPSRR</sequence>
<dbReference type="Proteomes" id="UP000030671">
    <property type="component" value="Unassembled WGS sequence"/>
</dbReference>
<keyword evidence="2" id="KW-1133">Transmembrane helix</keyword>
<organism evidence="3 4">
    <name type="scientific">Heterobasidion irregulare (strain TC 32-1)</name>
    <dbReference type="NCBI Taxonomy" id="747525"/>
    <lineage>
        <taxon>Eukaryota</taxon>
        <taxon>Fungi</taxon>
        <taxon>Dikarya</taxon>
        <taxon>Basidiomycota</taxon>
        <taxon>Agaricomycotina</taxon>
        <taxon>Agaricomycetes</taxon>
        <taxon>Russulales</taxon>
        <taxon>Bondarzewiaceae</taxon>
        <taxon>Heterobasidion</taxon>
        <taxon>Heterobasidion annosum species complex</taxon>
    </lineage>
</organism>
<keyword evidence="2" id="KW-0472">Membrane</keyword>
<protein>
    <recommendedName>
        <fullName evidence="5">Transmembrane protein</fullName>
    </recommendedName>
</protein>
<feature type="compositionally biased region" description="Low complexity" evidence="1">
    <location>
        <begin position="254"/>
        <end position="263"/>
    </location>
</feature>
<keyword evidence="4" id="KW-1185">Reference proteome</keyword>
<evidence type="ECO:0000256" key="1">
    <source>
        <dbReference type="SAM" id="MobiDB-lite"/>
    </source>
</evidence>
<reference evidence="3 4" key="1">
    <citation type="journal article" date="2012" name="New Phytol.">
        <title>Insight into trade-off between wood decay and parasitism from the genome of a fungal forest pathogen.</title>
        <authorList>
            <person name="Olson A."/>
            <person name="Aerts A."/>
            <person name="Asiegbu F."/>
            <person name="Belbahri L."/>
            <person name="Bouzid O."/>
            <person name="Broberg A."/>
            <person name="Canback B."/>
            <person name="Coutinho P.M."/>
            <person name="Cullen D."/>
            <person name="Dalman K."/>
            <person name="Deflorio G."/>
            <person name="van Diepen L.T."/>
            <person name="Dunand C."/>
            <person name="Duplessis S."/>
            <person name="Durling M."/>
            <person name="Gonthier P."/>
            <person name="Grimwood J."/>
            <person name="Fossdal C.G."/>
            <person name="Hansson D."/>
            <person name="Henrissat B."/>
            <person name="Hietala A."/>
            <person name="Himmelstrand K."/>
            <person name="Hoffmeister D."/>
            <person name="Hogberg N."/>
            <person name="James T.Y."/>
            <person name="Karlsson M."/>
            <person name="Kohler A."/>
            <person name="Kues U."/>
            <person name="Lee Y.H."/>
            <person name="Lin Y.C."/>
            <person name="Lind M."/>
            <person name="Lindquist E."/>
            <person name="Lombard V."/>
            <person name="Lucas S."/>
            <person name="Lunden K."/>
            <person name="Morin E."/>
            <person name="Murat C."/>
            <person name="Park J."/>
            <person name="Raffaello T."/>
            <person name="Rouze P."/>
            <person name="Salamov A."/>
            <person name="Schmutz J."/>
            <person name="Solheim H."/>
            <person name="Stahlberg J."/>
            <person name="Velez H."/>
            <person name="de Vries R.P."/>
            <person name="Wiebenga A."/>
            <person name="Woodward S."/>
            <person name="Yakovlev I."/>
            <person name="Garbelotto M."/>
            <person name="Martin F."/>
            <person name="Grigoriev I.V."/>
            <person name="Stenlid J."/>
        </authorList>
    </citation>
    <scope>NUCLEOTIDE SEQUENCE [LARGE SCALE GENOMIC DNA]</scope>
    <source>
        <strain evidence="3 4">TC 32-1</strain>
    </source>
</reference>
<dbReference type="AlphaFoldDB" id="W4KEL6"/>
<dbReference type="RefSeq" id="XP_009543510.1">
    <property type="nucleotide sequence ID" value="XM_009545215.1"/>
</dbReference>
<evidence type="ECO:0000313" key="4">
    <source>
        <dbReference type="Proteomes" id="UP000030671"/>
    </source>
</evidence>
<keyword evidence="2" id="KW-0812">Transmembrane</keyword>
<name>W4KEL6_HETIT</name>
<feature type="region of interest" description="Disordered" evidence="1">
    <location>
        <begin position="275"/>
        <end position="330"/>
    </location>
</feature>
<evidence type="ECO:0000313" key="3">
    <source>
        <dbReference type="EMBL" id="ETW83760.1"/>
    </source>
</evidence>
<dbReference type="EMBL" id="KI925456">
    <property type="protein sequence ID" value="ETW83760.1"/>
    <property type="molecule type" value="Genomic_DNA"/>
</dbReference>
<dbReference type="eggNOG" id="ENOG502SV9A">
    <property type="taxonomic scope" value="Eukaryota"/>
</dbReference>
<feature type="region of interest" description="Disordered" evidence="1">
    <location>
        <begin position="355"/>
        <end position="395"/>
    </location>
</feature>
<gene>
    <name evidence="3" type="ORF">HETIRDRAFT_472059</name>
</gene>
<dbReference type="KEGG" id="hir:HETIRDRAFT_472059"/>
<feature type="transmembrane region" description="Helical" evidence="2">
    <location>
        <begin position="6"/>
        <end position="25"/>
    </location>
</feature>
<dbReference type="GeneID" id="20677433"/>
<feature type="compositionally biased region" description="Low complexity" evidence="1">
    <location>
        <begin position="308"/>
        <end position="324"/>
    </location>
</feature>
<dbReference type="HOGENOM" id="CLU_806852_0_0_1"/>
<feature type="region of interest" description="Disordered" evidence="1">
    <location>
        <begin position="41"/>
        <end position="100"/>
    </location>
</feature>
<dbReference type="OrthoDB" id="3246206at2759"/>
<evidence type="ECO:0000256" key="2">
    <source>
        <dbReference type="SAM" id="Phobius"/>
    </source>
</evidence>
<dbReference type="InParanoid" id="W4KEL6"/>
<proteinExistence type="predicted"/>
<feature type="region of interest" description="Disordered" evidence="1">
    <location>
        <begin position="244"/>
        <end position="263"/>
    </location>
</feature>
<evidence type="ECO:0008006" key="5">
    <source>
        <dbReference type="Google" id="ProtNLM"/>
    </source>
</evidence>
<accession>W4KEL6</accession>